<dbReference type="OrthoDB" id="2200237at2"/>
<evidence type="ECO:0000313" key="3">
    <source>
        <dbReference type="Proteomes" id="UP000296883"/>
    </source>
</evidence>
<evidence type="ECO:0000313" key="1">
    <source>
        <dbReference type="EMBL" id="QCA28941.1"/>
    </source>
</evidence>
<protein>
    <submittedName>
        <fullName evidence="1">Uncharacterized protein</fullName>
    </submittedName>
</protein>
<organism evidence="1 3">
    <name type="scientific">Vagococcus xieshaowenii</name>
    <dbReference type="NCBI Taxonomy" id="2562451"/>
    <lineage>
        <taxon>Bacteria</taxon>
        <taxon>Bacillati</taxon>
        <taxon>Bacillota</taxon>
        <taxon>Bacilli</taxon>
        <taxon>Lactobacillales</taxon>
        <taxon>Enterococcaceae</taxon>
        <taxon>Vagococcus</taxon>
    </lineage>
</organism>
<dbReference type="KEGG" id="vac:E4Z98_06280"/>
<keyword evidence="3" id="KW-1185">Reference proteome</keyword>
<reference evidence="2 4" key="1">
    <citation type="submission" date="2019-03" db="EMBL/GenBank/DDBJ databases">
        <title>Vagococcus sp. was isolated fron gut of Carduelis flavirostris.</title>
        <authorList>
            <person name="Ge Y."/>
        </authorList>
    </citation>
    <scope>NUCLEOTIDE SEQUENCE [LARGE SCALE GENOMIC DNA]</scope>
    <source>
        <strain evidence="2 4">CF-210</strain>
    </source>
</reference>
<dbReference type="Proteomes" id="UP000297725">
    <property type="component" value="Unassembled WGS sequence"/>
</dbReference>
<accession>A0A7Z2B3A3</accession>
<proteinExistence type="predicted"/>
<evidence type="ECO:0000313" key="2">
    <source>
        <dbReference type="EMBL" id="TFZ39247.1"/>
    </source>
</evidence>
<evidence type="ECO:0000313" key="4">
    <source>
        <dbReference type="Proteomes" id="UP000297725"/>
    </source>
</evidence>
<reference evidence="1 3" key="2">
    <citation type="journal article" date="2020" name="Int. J. Syst. Evol. Microbiol.">
        <title>Vagococcus xieshaowenii sp. nov., isolated from snow finch (Montifringilla taczanowskii) cloacal content.</title>
        <authorList>
            <person name="Ge Y."/>
            <person name="Yang J."/>
            <person name="Lai X.H."/>
            <person name="Zhang G."/>
            <person name="Jin D."/>
            <person name="Lu S."/>
            <person name="Wang B."/>
            <person name="Huang Y."/>
            <person name="Huang Y."/>
            <person name="Ren Z."/>
            <person name="Zhang X."/>
            <person name="Xu J."/>
        </authorList>
    </citation>
    <scope>NUCLEOTIDE SEQUENCE [LARGE SCALE GENOMIC DNA]</scope>
    <source>
        <strain evidence="3">personal::cf-49</strain>
        <strain evidence="1">Personal::cf-49</strain>
    </source>
</reference>
<accession>A0A4Z0D178</accession>
<dbReference type="EMBL" id="SRHU01000037">
    <property type="protein sequence ID" value="TFZ39247.1"/>
    <property type="molecule type" value="Genomic_DNA"/>
</dbReference>
<dbReference type="EMBL" id="CP038865">
    <property type="protein sequence ID" value="QCA28941.1"/>
    <property type="molecule type" value="Genomic_DNA"/>
</dbReference>
<dbReference type="AlphaFoldDB" id="A0A4Z0D178"/>
<sequence>MEKTTMKHQVKQLTQIISSSSQRFLASFFDDSLITKKELEKIKEQLIKASTLKATTVLQVSESVTKRATTMYGQVMFQPTNETTVILKDEQTQSLHMLPIKHIRKVSYIEPQHSKIS</sequence>
<gene>
    <name evidence="2" type="ORF">E4031_09585</name>
    <name evidence="1" type="ORF">E4Z98_06280</name>
</gene>
<name>A0A4Z0D178_9ENTE</name>
<dbReference type="RefSeq" id="WP_135255238.1">
    <property type="nucleotide sequence ID" value="NZ_CP038865.1"/>
</dbReference>
<dbReference type="Proteomes" id="UP000296883">
    <property type="component" value="Chromosome"/>
</dbReference>